<dbReference type="NCBIfam" id="TIGR00278">
    <property type="entry name" value="membrane protein insertion efficiency factor YidD"/>
    <property type="match status" value="1"/>
</dbReference>
<dbReference type="SMART" id="SM01234">
    <property type="entry name" value="Haemolytic"/>
    <property type="match status" value="1"/>
</dbReference>
<dbReference type="AlphaFoldDB" id="A0A2T6BM33"/>
<dbReference type="InterPro" id="IPR002696">
    <property type="entry name" value="Membr_insert_effic_factor_YidD"/>
</dbReference>
<keyword evidence="2" id="KW-1185">Reference proteome</keyword>
<name>A0A2T6BM33_9RHOB</name>
<dbReference type="OrthoDB" id="6629784at2"/>
<gene>
    <name evidence="1" type="ORF">C8N43_1785</name>
</gene>
<dbReference type="EMBL" id="QBKS01000001">
    <property type="protein sequence ID" value="PTX57119.1"/>
    <property type="molecule type" value="Genomic_DNA"/>
</dbReference>
<reference evidence="1 2" key="1">
    <citation type="submission" date="2018-04" db="EMBL/GenBank/DDBJ databases">
        <title>Genomic Encyclopedia of Archaeal and Bacterial Type Strains, Phase II (KMG-II): from individual species to whole genera.</title>
        <authorList>
            <person name="Goeker M."/>
        </authorList>
    </citation>
    <scope>NUCLEOTIDE SEQUENCE [LARGE SCALE GENOMIC DNA]</scope>
    <source>
        <strain evidence="1 2">DSM 100977</strain>
    </source>
</reference>
<organism evidence="1 2">
    <name type="scientific">Litoreibacter ponti</name>
    <dbReference type="NCBI Taxonomy" id="1510457"/>
    <lineage>
        <taxon>Bacteria</taxon>
        <taxon>Pseudomonadati</taxon>
        <taxon>Pseudomonadota</taxon>
        <taxon>Alphaproteobacteria</taxon>
        <taxon>Rhodobacterales</taxon>
        <taxon>Roseobacteraceae</taxon>
        <taxon>Litoreibacter</taxon>
    </lineage>
</organism>
<protein>
    <submittedName>
        <fullName evidence="1">Hemolytic domain-containing protein</fullName>
    </submittedName>
</protein>
<accession>A0A2T6BM33</accession>
<evidence type="ECO:0000313" key="1">
    <source>
        <dbReference type="EMBL" id="PTX57119.1"/>
    </source>
</evidence>
<comment type="caution">
    <text evidence="1">The sequence shown here is derived from an EMBL/GenBank/DDBJ whole genome shotgun (WGS) entry which is preliminary data.</text>
</comment>
<sequence length="178" mass="18919">MLSRMALGGIWAYQQYISPNKGFRCACSVAHGGTGCSGFAKHAIRDHGLWGALPAIRQRFRDCRAAYEDIRANCSCNTSAPDGDDERPLSEDERKELLRLRKQELRKRDRRGRDRCCDTCECCGSGCGPSPFAGCFGGAARGGASKNVDLNPCDGDGCGLDCGAADCVSCDCGGCSCG</sequence>
<proteinExistence type="predicted"/>
<dbReference type="RefSeq" id="WP_107845247.1">
    <property type="nucleotide sequence ID" value="NZ_QBKS01000001.1"/>
</dbReference>
<dbReference type="Proteomes" id="UP000243978">
    <property type="component" value="Unassembled WGS sequence"/>
</dbReference>
<evidence type="ECO:0000313" key="2">
    <source>
        <dbReference type="Proteomes" id="UP000243978"/>
    </source>
</evidence>